<evidence type="ECO:0000313" key="2">
    <source>
        <dbReference type="EMBL" id="URZ13595.1"/>
    </source>
</evidence>
<dbReference type="PROSITE" id="PS50977">
    <property type="entry name" value="HTH_TETR_2"/>
    <property type="match status" value="1"/>
</dbReference>
<dbReference type="GO" id="GO:0003677">
    <property type="term" value="F:DNA binding"/>
    <property type="evidence" value="ECO:0007669"/>
    <property type="project" value="UniProtKB-UniRule"/>
</dbReference>
<keyword evidence="1" id="KW-0238">DNA-binding</keyword>
<reference evidence="2 3" key="1">
    <citation type="submission" date="2022-04" db="EMBL/GenBank/DDBJ databases">
        <title>Genome sequence of C. roseum typestrain.</title>
        <authorList>
            <person name="Poehlein A."/>
            <person name="Schoch T."/>
            <person name="Duerre P."/>
            <person name="Daniel R."/>
        </authorList>
    </citation>
    <scope>NUCLEOTIDE SEQUENCE [LARGE SCALE GENOMIC DNA]</scope>
    <source>
        <strain evidence="2 3">DSM 7320</strain>
    </source>
</reference>
<dbReference type="STRING" id="84029.CROST_07840"/>
<dbReference type="PRINTS" id="PR00455">
    <property type="entry name" value="HTHTETR"/>
</dbReference>
<dbReference type="InterPro" id="IPR001647">
    <property type="entry name" value="HTH_TetR"/>
</dbReference>
<sequence>MKSKKNTKQNIFEEAAKLFAKDGYNGVSMRQIAREVGIKESSIYNHYKNKEEILSSLFDYFAETLTKYRPSEEEIEKMLNYMSVADVFKQLIIGLGKTLNGTLDTIARIIYTEQFRNEKAKKIMLDNLIKEPSEFAAKVLRIMLRKKLIREIDIELIAREYNYALLAITFEYAHAVSTGQDTSPIIKKMFEHVEFICNVIKY</sequence>
<protein>
    <submittedName>
        <fullName evidence="2">Uncharacterized protein</fullName>
    </submittedName>
</protein>
<dbReference type="InterPro" id="IPR050624">
    <property type="entry name" value="HTH-type_Tx_Regulator"/>
</dbReference>
<dbReference type="InterPro" id="IPR009057">
    <property type="entry name" value="Homeodomain-like_sf"/>
</dbReference>
<dbReference type="Proteomes" id="UP000190951">
    <property type="component" value="Chromosome"/>
</dbReference>
<evidence type="ECO:0000313" key="3">
    <source>
        <dbReference type="Proteomes" id="UP000190951"/>
    </source>
</evidence>
<accession>A0A1S8LHD8</accession>
<organism evidence="2 3">
    <name type="scientific">Clostridium felsineum</name>
    <dbReference type="NCBI Taxonomy" id="36839"/>
    <lineage>
        <taxon>Bacteria</taxon>
        <taxon>Bacillati</taxon>
        <taxon>Bacillota</taxon>
        <taxon>Clostridia</taxon>
        <taxon>Eubacteriales</taxon>
        <taxon>Clostridiaceae</taxon>
        <taxon>Clostridium</taxon>
    </lineage>
</organism>
<dbReference type="EMBL" id="CP096983">
    <property type="protein sequence ID" value="URZ13595.1"/>
    <property type="molecule type" value="Genomic_DNA"/>
</dbReference>
<name>A0A1S8LHD8_9CLOT</name>
<dbReference type="KEGG" id="crw:CROST_043610"/>
<proteinExistence type="predicted"/>
<dbReference type="SUPFAM" id="SSF46689">
    <property type="entry name" value="Homeodomain-like"/>
    <property type="match status" value="1"/>
</dbReference>
<dbReference type="PANTHER" id="PTHR43479:SF11">
    <property type="entry name" value="ACREF_ENVCD OPERON REPRESSOR-RELATED"/>
    <property type="match status" value="1"/>
</dbReference>
<dbReference type="Pfam" id="PF00440">
    <property type="entry name" value="TetR_N"/>
    <property type="match status" value="1"/>
</dbReference>
<dbReference type="RefSeq" id="WP_077832886.1">
    <property type="nucleotide sequence ID" value="NZ_CP096983.1"/>
</dbReference>
<dbReference type="AlphaFoldDB" id="A0A1S8LHD8"/>
<gene>
    <name evidence="2" type="ORF">CROST_043610</name>
</gene>
<dbReference type="PANTHER" id="PTHR43479">
    <property type="entry name" value="ACREF/ENVCD OPERON REPRESSOR-RELATED"/>
    <property type="match status" value="1"/>
</dbReference>
<keyword evidence="3" id="KW-1185">Reference proteome</keyword>
<evidence type="ECO:0000256" key="1">
    <source>
        <dbReference type="ARBA" id="ARBA00023125"/>
    </source>
</evidence>
<dbReference type="Gene3D" id="1.10.357.10">
    <property type="entry name" value="Tetracycline Repressor, domain 2"/>
    <property type="match status" value="1"/>
</dbReference>